<gene>
    <name evidence="7" type="primary">LOC111303381</name>
</gene>
<accession>A0A6P5ZS25</accession>
<evidence type="ECO:0000256" key="1">
    <source>
        <dbReference type="ARBA" id="ARBA00005439"/>
    </source>
</evidence>
<dbReference type="InterPro" id="IPR001288">
    <property type="entry name" value="Translation_initiation_fac_3"/>
</dbReference>
<dbReference type="GO" id="GO:0043022">
    <property type="term" value="F:ribosome binding"/>
    <property type="evidence" value="ECO:0007669"/>
    <property type="project" value="TreeGrafter"/>
</dbReference>
<evidence type="ECO:0000256" key="2">
    <source>
        <dbReference type="ARBA" id="ARBA00022540"/>
    </source>
</evidence>
<keyword evidence="3" id="KW-0648">Protein biosynthesis</keyword>
<dbReference type="SUPFAM" id="SSF55200">
    <property type="entry name" value="Translation initiation factor IF3, C-terminal domain"/>
    <property type="match status" value="1"/>
</dbReference>
<feature type="region of interest" description="Disordered" evidence="4">
    <location>
        <begin position="206"/>
        <end position="225"/>
    </location>
</feature>
<dbReference type="InterPro" id="IPR036788">
    <property type="entry name" value="T_IF-3_C_sf"/>
</dbReference>
<dbReference type="GeneID" id="111303381"/>
<dbReference type="Gene3D" id="3.30.110.10">
    <property type="entry name" value="Translation initiation factor 3 (IF-3), C-terminal domain"/>
    <property type="match status" value="1"/>
</dbReference>
<keyword evidence="6" id="KW-1185">Reference proteome</keyword>
<dbReference type="Gene3D" id="3.10.20.80">
    <property type="entry name" value="Translation initiation factor 3 (IF-3), N-terminal domain"/>
    <property type="match status" value="1"/>
</dbReference>
<keyword evidence="2" id="KW-0396">Initiation factor</keyword>
<dbReference type="SUPFAM" id="SSF54364">
    <property type="entry name" value="Translation initiation factor IF3, N-terminal domain"/>
    <property type="match status" value="1"/>
</dbReference>
<dbReference type="PANTHER" id="PTHR10938">
    <property type="entry name" value="TRANSLATION INITIATION FACTOR IF-3"/>
    <property type="match status" value="1"/>
</dbReference>
<dbReference type="GO" id="GO:0032790">
    <property type="term" value="P:ribosome disassembly"/>
    <property type="evidence" value="ECO:0007669"/>
    <property type="project" value="TreeGrafter"/>
</dbReference>
<protein>
    <submittedName>
        <fullName evidence="7">Translation initiation factor IF3-4, chloroplastic-like isoform X2</fullName>
    </submittedName>
</protein>
<dbReference type="Pfam" id="PF05198">
    <property type="entry name" value="IF3_N"/>
    <property type="match status" value="1"/>
</dbReference>
<evidence type="ECO:0000313" key="6">
    <source>
        <dbReference type="Proteomes" id="UP000515121"/>
    </source>
</evidence>
<dbReference type="GO" id="GO:0003743">
    <property type="term" value="F:translation initiation factor activity"/>
    <property type="evidence" value="ECO:0007669"/>
    <property type="project" value="UniProtKB-KW"/>
</dbReference>
<comment type="similarity">
    <text evidence="1">Belongs to the IF-3 family.</text>
</comment>
<dbReference type="RefSeq" id="XP_022755342.1">
    <property type="nucleotide sequence ID" value="XM_022899607.1"/>
</dbReference>
<evidence type="ECO:0000256" key="3">
    <source>
        <dbReference type="ARBA" id="ARBA00022917"/>
    </source>
</evidence>
<reference evidence="7" key="1">
    <citation type="submission" date="2025-08" db="UniProtKB">
        <authorList>
            <consortium name="RefSeq"/>
        </authorList>
    </citation>
    <scope>IDENTIFICATION</scope>
    <source>
        <tissue evidence="7">Fruit stalk</tissue>
    </source>
</reference>
<dbReference type="NCBIfam" id="TIGR00168">
    <property type="entry name" value="infC"/>
    <property type="match status" value="1"/>
</dbReference>
<organism evidence="6 7">
    <name type="scientific">Durio zibethinus</name>
    <name type="common">Durian</name>
    <dbReference type="NCBI Taxonomy" id="66656"/>
    <lineage>
        <taxon>Eukaryota</taxon>
        <taxon>Viridiplantae</taxon>
        <taxon>Streptophyta</taxon>
        <taxon>Embryophyta</taxon>
        <taxon>Tracheophyta</taxon>
        <taxon>Spermatophyta</taxon>
        <taxon>Magnoliopsida</taxon>
        <taxon>eudicotyledons</taxon>
        <taxon>Gunneridae</taxon>
        <taxon>Pentapetalae</taxon>
        <taxon>rosids</taxon>
        <taxon>malvids</taxon>
        <taxon>Malvales</taxon>
        <taxon>Malvaceae</taxon>
        <taxon>Helicteroideae</taxon>
        <taxon>Durio</taxon>
    </lineage>
</organism>
<name>A0A6P5ZS25_DURZI</name>
<sequence>MAGIATSFPFKPLPTRTTKLVPLLLSSLESKLFELHFRYPNSFSSSSLHCSASITTRFAGDSRFSGPVRSKQKDEDQDLDLSGIGSDSVRLIDEQQNMVGIVSKSQAIQMAEDAELDLVILSPDADPPVVRIMDYNRSHGFEGAENGVKVIVTLKGRENEFRNMAMELIRRFQNDVGELATEESKNFKDRNIFIVLVPNKVLLQKAQDPGKKKDKPTKDEVSAGV</sequence>
<dbReference type="Proteomes" id="UP000515121">
    <property type="component" value="Unplaced"/>
</dbReference>
<evidence type="ECO:0000313" key="7">
    <source>
        <dbReference type="RefSeq" id="XP_022755342.1"/>
    </source>
</evidence>
<feature type="compositionally biased region" description="Basic and acidic residues" evidence="4">
    <location>
        <begin position="208"/>
        <end position="225"/>
    </location>
</feature>
<feature type="domain" description="Translation initiation factor 3 N-terminal" evidence="5">
    <location>
        <begin position="84"/>
        <end position="137"/>
    </location>
</feature>
<dbReference type="InterPro" id="IPR019814">
    <property type="entry name" value="Translation_initiation_fac_3_N"/>
</dbReference>
<dbReference type="AlphaFoldDB" id="A0A6P5ZS25"/>
<proteinExistence type="inferred from homology"/>
<dbReference type="InterPro" id="IPR036787">
    <property type="entry name" value="T_IF-3_N_sf"/>
</dbReference>
<evidence type="ECO:0000259" key="5">
    <source>
        <dbReference type="Pfam" id="PF05198"/>
    </source>
</evidence>
<evidence type="ECO:0000256" key="4">
    <source>
        <dbReference type="SAM" id="MobiDB-lite"/>
    </source>
</evidence>
<dbReference type="PANTHER" id="PTHR10938:SF0">
    <property type="entry name" value="TRANSLATION INITIATION FACTOR IF-3, MITOCHONDRIAL"/>
    <property type="match status" value="1"/>
</dbReference>